<evidence type="ECO:0000313" key="1">
    <source>
        <dbReference type="EMBL" id="MET4721193.1"/>
    </source>
</evidence>
<name>A0ABV2RW77_BRAJP</name>
<sequence>MKAALGGRCTGRQAFEAAWSELRLTIQDAAFAEWRRDRDWRAEVVAKRGLGEKLDSEIRSTLMRCVCGTTFDSWKPAESYQHRAHITAVQATSGTRR</sequence>
<proteinExistence type="predicted"/>
<reference evidence="1 2" key="1">
    <citation type="submission" date="2024-06" db="EMBL/GenBank/DDBJ databases">
        <title>Genomic Encyclopedia of Type Strains, Phase V (KMG-V): Genome sequencing to study the core and pangenomes of soil and plant-associated prokaryotes.</title>
        <authorList>
            <person name="Whitman W."/>
        </authorList>
    </citation>
    <scope>NUCLEOTIDE SEQUENCE [LARGE SCALE GENOMIC DNA]</scope>
    <source>
        <strain evidence="1 2">USDA 160</strain>
    </source>
</reference>
<accession>A0ABV2RW77</accession>
<gene>
    <name evidence="1" type="ORF">ABIF63_005299</name>
</gene>
<comment type="caution">
    <text evidence="1">The sequence shown here is derived from an EMBL/GenBank/DDBJ whole genome shotgun (WGS) entry which is preliminary data.</text>
</comment>
<dbReference type="RefSeq" id="WP_244436947.1">
    <property type="nucleotide sequence ID" value="NZ_CP066351.1"/>
</dbReference>
<keyword evidence="2" id="KW-1185">Reference proteome</keyword>
<evidence type="ECO:0000313" key="2">
    <source>
        <dbReference type="Proteomes" id="UP001549291"/>
    </source>
</evidence>
<dbReference type="EMBL" id="JBEPTQ010000002">
    <property type="protein sequence ID" value="MET4721193.1"/>
    <property type="molecule type" value="Genomic_DNA"/>
</dbReference>
<protein>
    <submittedName>
        <fullName evidence="1">Uncharacterized protein</fullName>
    </submittedName>
</protein>
<dbReference type="Proteomes" id="UP001549291">
    <property type="component" value="Unassembled WGS sequence"/>
</dbReference>
<organism evidence="1 2">
    <name type="scientific">Bradyrhizobium japonicum</name>
    <dbReference type="NCBI Taxonomy" id="375"/>
    <lineage>
        <taxon>Bacteria</taxon>
        <taxon>Pseudomonadati</taxon>
        <taxon>Pseudomonadota</taxon>
        <taxon>Alphaproteobacteria</taxon>
        <taxon>Hyphomicrobiales</taxon>
        <taxon>Nitrobacteraceae</taxon>
        <taxon>Bradyrhizobium</taxon>
    </lineage>
</organism>